<proteinExistence type="predicted"/>
<dbReference type="PANTHER" id="PTHR46959:SF2">
    <property type="entry name" value="SULFOQUINOVOSIDASE"/>
    <property type="match status" value="1"/>
</dbReference>
<sequence length="202" mass="22786">MSTLHQNLLNIQINKSINGFTLYYHQHLLLRHTTENPCLWIGAGVADIDMFRGNFSIKDKLNEKIALTEATVSELPDGWLVQFSRGATISATLRISADEAGRLKLDLQNDDLHHNRIWLRLAANPDDHIYGCGEQFSYFDLRGKRSRCGPANRALAVIKPAYVTWQADCKENAGGDYYWTFFPQPTFVSTQNITATSIIAVI</sequence>
<dbReference type="GO" id="GO:0030246">
    <property type="term" value="F:carbohydrate binding"/>
    <property type="evidence" value="ECO:0007669"/>
    <property type="project" value="InterPro"/>
</dbReference>
<dbReference type="InterPro" id="IPR011013">
    <property type="entry name" value="Gal_mutarotase_sf_dom"/>
</dbReference>
<organism evidence="2 3">
    <name type="scientific">Salmonella enterica subsp. arizonae</name>
    <dbReference type="NCBI Taxonomy" id="59203"/>
    <lineage>
        <taxon>Bacteria</taxon>
        <taxon>Pseudomonadati</taxon>
        <taxon>Pseudomonadota</taxon>
        <taxon>Gammaproteobacteria</taxon>
        <taxon>Enterobacterales</taxon>
        <taxon>Enterobacteriaceae</taxon>
        <taxon>Salmonella</taxon>
    </lineage>
</organism>
<evidence type="ECO:0000313" key="3">
    <source>
        <dbReference type="Proteomes" id="UP000275676"/>
    </source>
</evidence>
<keyword evidence="2" id="KW-0378">Hydrolase</keyword>
<name>A0A3S4GBQ3_SALER</name>
<dbReference type="SUPFAM" id="SSF74650">
    <property type="entry name" value="Galactose mutarotase-like"/>
    <property type="match status" value="1"/>
</dbReference>
<protein>
    <submittedName>
        <fullName evidence="2">Glycosyl hydrolase</fullName>
    </submittedName>
</protein>
<evidence type="ECO:0000259" key="1">
    <source>
        <dbReference type="Pfam" id="PF13802"/>
    </source>
</evidence>
<dbReference type="Proteomes" id="UP000275676">
    <property type="component" value="Chromosome"/>
</dbReference>
<dbReference type="Pfam" id="PF13802">
    <property type="entry name" value="Gal_mutarotas_2"/>
    <property type="match status" value="1"/>
</dbReference>
<dbReference type="AlphaFoldDB" id="A0A3S4GBQ3"/>
<dbReference type="PANTHER" id="PTHR46959">
    <property type="entry name" value="SULFOQUINOVOSIDASE"/>
    <property type="match status" value="1"/>
</dbReference>
<dbReference type="Gene3D" id="2.60.40.1760">
    <property type="entry name" value="glycosyl hydrolase (family 31)"/>
    <property type="match status" value="1"/>
</dbReference>
<accession>A0A3S4GBQ3</accession>
<reference evidence="2 3" key="1">
    <citation type="submission" date="2018-12" db="EMBL/GenBank/DDBJ databases">
        <authorList>
            <consortium name="Pathogen Informatics"/>
        </authorList>
    </citation>
    <scope>NUCLEOTIDE SEQUENCE [LARGE SCALE GENOMIC DNA]</scope>
    <source>
        <strain evidence="2 3">NCTC10047</strain>
    </source>
</reference>
<feature type="domain" description="Glycoside hydrolase family 31 N-terminal" evidence="1">
    <location>
        <begin position="93"/>
        <end position="168"/>
    </location>
</feature>
<dbReference type="InterPro" id="IPR025887">
    <property type="entry name" value="Glyco_hydro_31_N_dom"/>
</dbReference>
<evidence type="ECO:0000313" key="2">
    <source>
        <dbReference type="EMBL" id="VEA79696.1"/>
    </source>
</evidence>
<dbReference type="EMBL" id="LR134156">
    <property type="protein sequence ID" value="VEA79696.1"/>
    <property type="molecule type" value="Genomic_DNA"/>
</dbReference>
<dbReference type="GO" id="GO:0016787">
    <property type="term" value="F:hydrolase activity"/>
    <property type="evidence" value="ECO:0007669"/>
    <property type="project" value="UniProtKB-KW"/>
</dbReference>
<dbReference type="InterPro" id="IPR052990">
    <property type="entry name" value="Sulfoquinovosidase_GH31"/>
</dbReference>
<gene>
    <name evidence="2" type="primary">yihQ_1</name>
    <name evidence="2" type="ORF">NCTC10047_05714</name>
</gene>
<dbReference type="CDD" id="cd14752">
    <property type="entry name" value="GH31_N"/>
    <property type="match status" value="1"/>
</dbReference>
<dbReference type="GO" id="GO:0005975">
    <property type="term" value="P:carbohydrate metabolic process"/>
    <property type="evidence" value="ECO:0007669"/>
    <property type="project" value="InterPro"/>
</dbReference>